<dbReference type="InterPro" id="IPR001173">
    <property type="entry name" value="Glyco_trans_2-like"/>
</dbReference>
<dbReference type="Proteomes" id="UP001519272">
    <property type="component" value="Unassembled WGS sequence"/>
</dbReference>
<dbReference type="Pfam" id="PF00535">
    <property type="entry name" value="Glycos_transf_2"/>
    <property type="match status" value="1"/>
</dbReference>
<dbReference type="RefSeq" id="WP_210090804.1">
    <property type="nucleotide sequence ID" value="NZ_JAGGKG010000023.1"/>
</dbReference>
<protein>
    <submittedName>
        <fullName evidence="3">GT2 family glycosyltransferase</fullName>
    </submittedName>
</protein>
<keyword evidence="4" id="KW-1185">Reference proteome</keyword>
<dbReference type="Gene3D" id="3.40.50.150">
    <property type="entry name" value="Vaccinia Virus protein VP39"/>
    <property type="match status" value="1"/>
</dbReference>
<dbReference type="InterPro" id="IPR011990">
    <property type="entry name" value="TPR-like_helical_dom_sf"/>
</dbReference>
<dbReference type="SUPFAM" id="SSF53448">
    <property type="entry name" value="Nucleotide-diphospho-sugar transferases"/>
    <property type="match status" value="1"/>
</dbReference>
<evidence type="ECO:0000256" key="1">
    <source>
        <dbReference type="PROSITE-ProRule" id="PRU00339"/>
    </source>
</evidence>
<accession>A0ABS4FXG9</accession>
<dbReference type="PANTHER" id="PTHR43179">
    <property type="entry name" value="RHAMNOSYLTRANSFERASE WBBL"/>
    <property type="match status" value="1"/>
</dbReference>
<dbReference type="InterPro" id="IPR029044">
    <property type="entry name" value="Nucleotide-diphossugar_trans"/>
</dbReference>
<evidence type="ECO:0000259" key="2">
    <source>
        <dbReference type="Pfam" id="PF00535"/>
    </source>
</evidence>
<dbReference type="InterPro" id="IPR019734">
    <property type="entry name" value="TPR_rpt"/>
</dbReference>
<comment type="caution">
    <text evidence="3">The sequence shown here is derived from an EMBL/GenBank/DDBJ whole genome shotgun (WGS) entry which is preliminary data.</text>
</comment>
<name>A0ABS4FXG9_9BACL</name>
<evidence type="ECO:0000313" key="4">
    <source>
        <dbReference type="Proteomes" id="UP001519272"/>
    </source>
</evidence>
<dbReference type="SUPFAM" id="SSF48452">
    <property type="entry name" value="TPR-like"/>
    <property type="match status" value="1"/>
</dbReference>
<evidence type="ECO:0000313" key="3">
    <source>
        <dbReference type="EMBL" id="MBP1907224.1"/>
    </source>
</evidence>
<dbReference type="PANTHER" id="PTHR43179:SF7">
    <property type="entry name" value="RHAMNOSYLTRANSFERASE WBBL"/>
    <property type="match status" value="1"/>
</dbReference>
<reference evidence="3 4" key="1">
    <citation type="submission" date="2021-03" db="EMBL/GenBank/DDBJ databases">
        <title>Genomic Encyclopedia of Type Strains, Phase IV (KMG-IV): sequencing the most valuable type-strain genomes for metagenomic binning, comparative biology and taxonomic classification.</title>
        <authorList>
            <person name="Goeker M."/>
        </authorList>
    </citation>
    <scope>NUCLEOTIDE SEQUENCE [LARGE SCALE GENOMIC DNA]</scope>
    <source>
        <strain evidence="3 4">DSM 14349</strain>
    </source>
</reference>
<dbReference type="InterPro" id="IPR029063">
    <property type="entry name" value="SAM-dependent_MTases_sf"/>
</dbReference>
<feature type="domain" description="Glycosyltransferase 2-like" evidence="2">
    <location>
        <begin position="244"/>
        <end position="373"/>
    </location>
</feature>
<dbReference type="SMART" id="SM00028">
    <property type="entry name" value="TPR"/>
    <property type="match status" value="1"/>
</dbReference>
<feature type="repeat" description="TPR" evidence="1">
    <location>
        <begin position="35"/>
        <end position="68"/>
    </location>
</feature>
<gene>
    <name evidence="3" type="ORF">J2Z32_003899</name>
</gene>
<dbReference type="Gene3D" id="3.90.550.10">
    <property type="entry name" value="Spore Coat Polysaccharide Biosynthesis Protein SpsA, Chain A"/>
    <property type="match status" value="1"/>
</dbReference>
<keyword evidence="1" id="KW-0802">TPR repeat</keyword>
<dbReference type="EMBL" id="JAGGKG010000023">
    <property type="protein sequence ID" value="MBP1907224.1"/>
    <property type="molecule type" value="Genomic_DNA"/>
</dbReference>
<proteinExistence type="predicted"/>
<sequence>MDGILIKIKNEIENNNTEAAMVLIKRIEEGYENDPLFWNLKGLLFSKLDEKKLAINCFSKAMILDPKIIMGENKENISKVNIIEKDYSDLHDEDFINSLIDALDLMISIINIYVNEIKENELNEFLTILEKILLSFKLPDQQTGRLKQIVFSRGIPSLIINIEECLENCIRLCNEYDYKNVMGLSEFTLLPMMAELREEIYFFNKVLPYPNNLDLYYKNEFASGNSNVYALRSIKTGKYKYEVSIMVLAYNKLEYTKLCVESILKHTVEIDYELILVNDGSNDATKEYFENISYSNKKVITYNNNNGPMLAFLIGARTAEGRFLATVNNDAIVTKNWLKNLLICLNSDPKNGIVVPITNNISNDQVISVEYETLDEMNEFAEKFNKSNENLWFERERLCPFINVIPMNVYGKGICPDRIYQYAEFSDDDLSLQLRLQGYKLILAKDTFCHHFGSISLGEAQKDSRSLELSRDIFKLKNKIDAWNDLKNNMSDILTNINFSGSGSLKILCVDPGLGMIPYKLRNLLKENSNYSNVELYNFSTNEEFKSISFNLFENFIYSHSDEELLERFSGIQFDFILFCNPFEDYLGGIKILKDIRSLLSNKGELRFMINNPFSASSIINLLSLNNSFFGEKMVKSFISPNYIEELLFVTGFNSIKKIGIISDNNQFALKSINKINLLLNSNKGEENNFFYNSEKILFVAKNDKKNN</sequence>
<dbReference type="SUPFAM" id="SSF53335">
    <property type="entry name" value="S-adenosyl-L-methionine-dependent methyltransferases"/>
    <property type="match status" value="1"/>
</dbReference>
<organism evidence="3 4">
    <name type="scientific">Paenibacillus turicensis</name>
    <dbReference type="NCBI Taxonomy" id="160487"/>
    <lineage>
        <taxon>Bacteria</taxon>
        <taxon>Bacillati</taxon>
        <taxon>Bacillota</taxon>
        <taxon>Bacilli</taxon>
        <taxon>Bacillales</taxon>
        <taxon>Paenibacillaceae</taxon>
        <taxon>Paenibacillus</taxon>
    </lineage>
</organism>
<dbReference type="PROSITE" id="PS50005">
    <property type="entry name" value="TPR"/>
    <property type="match status" value="1"/>
</dbReference>